<keyword evidence="5" id="KW-1133">Transmembrane helix</keyword>
<dbReference type="GO" id="GO:0005576">
    <property type="term" value="C:extracellular region"/>
    <property type="evidence" value="ECO:0007669"/>
    <property type="project" value="UniProtKB-SubCell"/>
</dbReference>
<feature type="region of interest" description="Disordered" evidence="4">
    <location>
        <begin position="645"/>
        <end position="745"/>
    </location>
</feature>
<feature type="compositionally biased region" description="Low complexity" evidence="4">
    <location>
        <begin position="821"/>
        <end position="831"/>
    </location>
</feature>
<feature type="region of interest" description="Disordered" evidence="4">
    <location>
        <begin position="759"/>
        <end position="848"/>
    </location>
</feature>
<feature type="compositionally biased region" description="Basic and acidic residues" evidence="4">
    <location>
        <begin position="785"/>
        <end position="794"/>
    </location>
</feature>
<accession>K0RCL4</accession>
<feature type="region of interest" description="Disordered" evidence="4">
    <location>
        <begin position="373"/>
        <end position="392"/>
    </location>
</feature>
<evidence type="ECO:0000259" key="6">
    <source>
        <dbReference type="Pfam" id="PF24517"/>
    </source>
</evidence>
<feature type="region of interest" description="Disordered" evidence="4">
    <location>
        <begin position="1"/>
        <end position="20"/>
    </location>
</feature>
<feature type="transmembrane region" description="Helical" evidence="5">
    <location>
        <begin position="532"/>
        <end position="554"/>
    </location>
</feature>
<feature type="compositionally biased region" description="Low complexity" evidence="4">
    <location>
        <begin position="565"/>
        <end position="576"/>
    </location>
</feature>
<dbReference type="PANTHER" id="PTHR24216">
    <property type="entry name" value="PAXILLIN-RELATED"/>
    <property type="match status" value="1"/>
</dbReference>
<feature type="region of interest" description="Disordered" evidence="4">
    <location>
        <begin position="1019"/>
        <end position="1055"/>
    </location>
</feature>
<dbReference type="eggNOG" id="ENOG502T91C">
    <property type="taxonomic scope" value="Eukaryota"/>
</dbReference>
<dbReference type="NCBIfam" id="NF033679">
    <property type="entry name" value="DNRLRE_dom"/>
    <property type="match status" value="2"/>
</dbReference>
<feature type="compositionally biased region" description="Polar residues" evidence="4">
    <location>
        <begin position="657"/>
        <end position="670"/>
    </location>
</feature>
<evidence type="ECO:0000256" key="2">
    <source>
        <dbReference type="ARBA" id="ARBA00022525"/>
    </source>
</evidence>
<feature type="region of interest" description="Disordered" evidence="4">
    <location>
        <begin position="216"/>
        <end position="243"/>
    </location>
</feature>
<feature type="region of interest" description="Disordered" evidence="4">
    <location>
        <begin position="92"/>
        <end position="159"/>
    </location>
</feature>
<comment type="subcellular location">
    <subcellularLocation>
        <location evidence="1">Secreted</location>
    </subcellularLocation>
</comment>
<evidence type="ECO:0000256" key="4">
    <source>
        <dbReference type="SAM" id="MobiDB-lite"/>
    </source>
</evidence>
<feature type="domain" description="Carbohydrate-binding module family 96" evidence="6">
    <location>
        <begin position="1116"/>
        <end position="1275"/>
    </location>
</feature>
<sequence length="1284" mass="138885">MPCADRQATRRERGSPYDDRMQVHVTPPVRLRLLTNPPAAMVANVDCLMSNGLNLNREGLSRKCGVHIVDSPNAYLNETRLDWPAEISDSEPTHAMHQANSKQARAGKLGQGHDGEEELDRGPSQNLSIGPKLANASGQTEIGSLMGDDPSNHGGVDEESLPTLNLIHCREEDEMAAADATSSDEVSLSNSQSVSQASQSREEPIVPHILAQDMGDESATNVGDEQNTENTTLPSCDPPNADGVLEMAQQFDQGTNQTLVRARLEGERTDDESDTLSKEVVTDNNSFLADARVEDVVLPEDCNDSFLEGAQIEVPNLDPYDDCNHSHSDDDTKDDSYFDMYASNMSRGTASIVSYSVGDDVLRNSNLASKLGAEQNTQTKAKPRLASDAGDDSTLGTYDYQRAYVDLAVNSTTCSALTDDYAMADRGKFGMDDVFMTGRTQRLLGSDQSSKDPMERGFPPLSETHAVPGVIPTNQNSPAFVANQQHLGIMNFVEGKGYIDEEAAQIYNSPSYGRAKGGCCVWFRSSPRAVKMIVIASLVLMVVGIASLSAAVMIPRVREESDVLSNSDVNAASSNSRFDGLPEKQLGAIRQTLAPSERESDMPTYSPSTEVDKPTESPTGDLSTSNGFILSSSDRDFEVELSIQPSAEDFAPPSVVPTGQPTTSYPTESQDLAPPTAAPTLKPITQSPSRVPTANPSKYPTPNPSTRPIFVALPPVSSEPTSRPTPRPTTSQPTKFPVTGAPTGGPSFYPTYWVTTSAPVTGAPTKRPTRSPRTSPPFFPSHRGGRLDFPHDEPTTSAPVSEAPSVRPSRRPTRLPNTRQPTSSPVTSSPVTPAPFRPPVSETESPTGLLSSVVTLTPSYDTFVDSMQAGVNYGSSDRLRVDGSPRSWVYIAFDMSPVEAAQITKATLRLYSIGDGAGGNLYSLPNAVAWGESEPTWLNVDSLISRVDEEYIQAIGWIDQENEWYEFDVTDSIIARSTSNSEIHTFLVKGRNFNGLSYASRERGDGELAPQLVLAYSGRSSIKSSPNSTPSRSPTRPPHGSTRPPTRRPTSSPVVDETNDFFDLLEFLQIDGEIPTIDDLTATGPIIDTVPSGCSDIDIDPGLSLLAFAQTTGTQVVFPSRDAHLKSGQDADQNYGSSATLEISNSSVAVLKFNLGEKITDISNIKSATLRLYVDALEESGVMNVFLLPLTTRFQESTVTWNSFGKHGKHETEALGDSYMITKRKEGRWINLDVTELMDEGDNVVKFVLAANDLSPGVHCLVRSRETCQSPKLVLIQTETNELT</sequence>
<evidence type="ECO:0000256" key="3">
    <source>
        <dbReference type="ARBA" id="ARBA00022729"/>
    </source>
</evidence>
<dbReference type="Pfam" id="PF24517">
    <property type="entry name" value="CBM96"/>
    <property type="match status" value="2"/>
</dbReference>
<feature type="compositionally biased region" description="Polar residues" evidence="4">
    <location>
        <begin position="616"/>
        <end position="629"/>
    </location>
</feature>
<dbReference type="Proteomes" id="UP000266841">
    <property type="component" value="Unassembled WGS sequence"/>
</dbReference>
<feature type="compositionally biased region" description="Low complexity" evidence="4">
    <location>
        <begin position="714"/>
        <end position="734"/>
    </location>
</feature>
<keyword evidence="5" id="KW-0812">Transmembrane</keyword>
<feature type="compositionally biased region" description="Basic and acidic residues" evidence="4">
    <location>
        <begin position="7"/>
        <end position="20"/>
    </location>
</feature>
<keyword evidence="2" id="KW-0964">Secreted</keyword>
<evidence type="ECO:0000313" key="8">
    <source>
        <dbReference type="Proteomes" id="UP000266841"/>
    </source>
</evidence>
<name>K0RCL4_THAOC</name>
<evidence type="ECO:0000256" key="5">
    <source>
        <dbReference type="SAM" id="Phobius"/>
    </source>
</evidence>
<keyword evidence="8" id="KW-1185">Reference proteome</keyword>
<evidence type="ECO:0000256" key="1">
    <source>
        <dbReference type="ARBA" id="ARBA00004613"/>
    </source>
</evidence>
<protein>
    <recommendedName>
        <fullName evidence="6">Carbohydrate-binding module family 96 domain-containing protein</fullName>
    </recommendedName>
</protein>
<feature type="compositionally biased region" description="Polar residues" evidence="4">
    <location>
        <begin position="218"/>
        <end position="234"/>
    </location>
</feature>
<feature type="domain" description="Carbohydrate-binding module family 96" evidence="6">
    <location>
        <begin position="854"/>
        <end position="1015"/>
    </location>
</feature>
<feature type="region of interest" description="Disordered" evidence="4">
    <location>
        <begin position="175"/>
        <end position="203"/>
    </location>
</feature>
<comment type="caution">
    <text evidence="7">The sequence shown here is derived from an EMBL/GenBank/DDBJ whole genome shotgun (WGS) entry which is preliminary data.</text>
</comment>
<reference evidence="7 8" key="1">
    <citation type="journal article" date="2012" name="Genome Biol.">
        <title>Genome and low-iron response of an oceanic diatom adapted to chronic iron limitation.</title>
        <authorList>
            <person name="Lommer M."/>
            <person name="Specht M."/>
            <person name="Roy A.S."/>
            <person name="Kraemer L."/>
            <person name="Andreson R."/>
            <person name="Gutowska M.A."/>
            <person name="Wolf J."/>
            <person name="Bergner S.V."/>
            <person name="Schilhabel M.B."/>
            <person name="Klostermeier U.C."/>
            <person name="Beiko R.G."/>
            <person name="Rosenstiel P."/>
            <person name="Hippler M."/>
            <person name="Laroche J."/>
        </authorList>
    </citation>
    <scope>NUCLEOTIDE SEQUENCE [LARGE SCALE GENOMIC DNA]</scope>
    <source>
        <strain evidence="7 8">CCMP1005</strain>
    </source>
</reference>
<evidence type="ECO:0000313" key="7">
    <source>
        <dbReference type="EMBL" id="EJK50955.1"/>
    </source>
</evidence>
<feature type="compositionally biased region" description="Low complexity" evidence="4">
    <location>
        <begin position="672"/>
        <end position="681"/>
    </location>
</feature>
<keyword evidence="3" id="KW-0732">Signal</keyword>
<feature type="compositionally biased region" description="Polar residues" evidence="4">
    <location>
        <begin position="683"/>
        <end position="698"/>
    </location>
</feature>
<proteinExistence type="predicted"/>
<gene>
    <name evidence="7" type="ORF">THAOC_29927</name>
</gene>
<dbReference type="EMBL" id="AGNL01042518">
    <property type="protein sequence ID" value="EJK50955.1"/>
    <property type="molecule type" value="Genomic_DNA"/>
</dbReference>
<dbReference type="InterPro" id="IPR055372">
    <property type="entry name" value="CBM96"/>
</dbReference>
<feature type="compositionally biased region" description="Low complexity" evidence="4">
    <location>
        <begin position="183"/>
        <end position="199"/>
    </location>
</feature>
<organism evidence="7 8">
    <name type="scientific">Thalassiosira oceanica</name>
    <name type="common">Marine diatom</name>
    <dbReference type="NCBI Taxonomy" id="159749"/>
    <lineage>
        <taxon>Eukaryota</taxon>
        <taxon>Sar</taxon>
        <taxon>Stramenopiles</taxon>
        <taxon>Ochrophyta</taxon>
        <taxon>Bacillariophyta</taxon>
        <taxon>Coscinodiscophyceae</taxon>
        <taxon>Thalassiosirophycidae</taxon>
        <taxon>Thalassiosirales</taxon>
        <taxon>Thalassiosiraceae</taxon>
        <taxon>Thalassiosira</taxon>
    </lineage>
</organism>
<feature type="region of interest" description="Disordered" evidence="4">
    <location>
        <begin position="563"/>
        <end position="629"/>
    </location>
</feature>
<feature type="compositionally biased region" description="Low complexity" evidence="4">
    <location>
        <begin position="1019"/>
        <end position="1053"/>
    </location>
</feature>
<keyword evidence="5" id="KW-0472">Membrane</keyword>